<dbReference type="CDD" id="cd06223">
    <property type="entry name" value="PRTases_typeI"/>
    <property type="match status" value="1"/>
</dbReference>
<evidence type="ECO:0000259" key="2">
    <source>
        <dbReference type="Pfam" id="PF00156"/>
    </source>
</evidence>
<dbReference type="InterPro" id="IPR000836">
    <property type="entry name" value="PRTase_dom"/>
</dbReference>
<organism evidence="4">
    <name type="scientific">Blautia hansenii</name>
    <name type="common">Ruminococcus hansenii</name>
    <dbReference type="NCBI Taxonomy" id="1322"/>
    <lineage>
        <taxon>Bacteria</taxon>
        <taxon>Bacillati</taxon>
        <taxon>Bacillota</taxon>
        <taxon>Clostridia</taxon>
        <taxon>Lachnospirales</taxon>
        <taxon>Lachnospiraceae</taxon>
        <taxon>Blautia</taxon>
    </lineage>
</organism>
<dbReference type="PANTHER" id="PTHR47505">
    <property type="entry name" value="DNA UTILIZATION PROTEIN YHGH"/>
    <property type="match status" value="1"/>
</dbReference>
<reference evidence="4" key="1">
    <citation type="submission" date="2019-11" db="EMBL/GenBank/DDBJ databases">
        <authorList>
            <person name="Feng L."/>
        </authorList>
    </citation>
    <scope>NUCLEOTIDE SEQUENCE</scope>
    <source>
        <strain evidence="4">BhanseniiLFYP23</strain>
    </source>
</reference>
<dbReference type="AlphaFoldDB" id="A0A6N2RUZ9"/>
<accession>A0A6N2RUZ9</accession>
<dbReference type="SUPFAM" id="SSF53271">
    <property type="entry name" value="PRTase-like"/>
    <property type="match status" value="1"/>
</dbReference>
<evidence type="ECO:0000256" key="1">
    <source>
        <dbReference type="ARBA" id="ARBA00008007"/>
    </source>
</evidence>
<comment type="similarity">
    <text evidence="1">Belongs to the ComF/GntX family.</text>
</comment>
<evidence type="ECO:0000259" key="3">
    <source>
        <dbReference type="Pfam" id="PF18912"/>
    </source>
</evidence>
<feature type="domain" description="Double zinc ribbon" evidence="3">
    <location>
        <begin position="6"/>
        <end position="64"/>
    </location>
</feature>
<dbReference type="InterPro" id="IPR044005">
    <property type="entry name" value="DZR_2"/>
</dbReference>
<sequence>MRRNLFLDILYPRHCPVCHEITVPWGRKICDTCKDKLKPIYGARCFCCSKPLQRAEQEYCKDCRKTRQFQQGLGIFSYSTLLQNSLFQLKYGKRQEYGTFYGEFAAYYSREKIEKWKIDIIMPIPLHPRRLEKRGYNQAGVLAEALGKKLGIPVDEKNLKRRKNTKPQKELNHRERQKNMKNAFIVRKKLKEENILLVDDIYTTGSTIEEAAKELKKAGAQNIFFLTIAIGADS</sequence>
<dbReference type="Gene3D" id="3.40.50.2020">
    <property type="match status" value="1"/>
</dbReference>
<dbReference type="EMBL" id="CACRSY010000006">
    <property type="protein sequence ID" value="VYS84021.1"/>
    <property type="molecule type" value="Genomic_DNA"/>
</dbReference>
<evidence type="ECO:0000313" key="4">
    <source>
        <dbReference type="EMBL" id="VYS84021.1"/>
    </source>
</evidence>
<feature type="domain" description="Phosphoribosyltransferase" evidence="2">
    <location>
        <begin position="132"/>
        <end position="227"/>
    </location>
</feature>
<dbReference type="Pfam" id="PF18912">
    <property type="entry name" value="DZR_2"/>
    <property type="match status" value="1"/>
</dbReference>
<gene>
    <name evidence="4" type="ORF">BHLFYP23_01770</name>
</gene>
<dbReference type="Pfam" id="PF00156">
    <property type="entry name" value="Pribosyltran"/>
    <property type="match status" value="1"/>
</dbReference>
<protein>
    <submittedName>
        <fullName evidence="4">DNA utilization protein GntX</fullName>
    </submittedName>
</protein>
<dbReference type="RefSeq" id="WP_009247601.1">
    <property type="nucleotide sequence ID" value="NZ_CACRSY010000006.1"/>
</dbReference>
<proteinExistence type="inferred from homology"/>
<dbReference type="InterPro" id="IPR051910">
    <property type="entry name" value="ComF/GntX_DNA_util-trans"/>
</dbReference>
<dbReference type="InterPro" id="IPR029057">
    <property type="entry name" value="PRTase-like"/>
</dbReference>
<dbReference type="PANTHER" id="PTHR47505:SF1">
    <property type="entry name" value="DNA UTILIZATION PROTEIN YHGH"/>
    <property type="match status" value="1"/>
</dbReference>
<name>A0A6N2RUZ9_BLAHA</name>